<dbReference type="OrthoDB" id="156739at2"/>
<sequence length="149" mass="17217">MISKATSKEMSFIYSKIAESASEGAAIFNSISIDKAYQIVLPVLNNGGYYVVYRNPENYILGWILIGENFDLLEEQWHGFIYELYVLPEYRKRGIGKLLLQHSIKNLKQQGYREVRLNVYSANTAKQIYEGLGFKYLQSVMQIKTKDID</sequence>
<dbReference type="Proteomes" id="UP000799092">
    <property type="component" value="Unassembled WGS sequence"/>
</dbReference>
<keyword evidence="1 4" id="KW-0808">Transferase</keyword>
<keyword evidence="2" id="KW-0012">Acyltransferase</keyword>
<dbReference type="Pfam" id="PF00583">
    <property type="entry name" value="Acetyltransf_1"/>
    <property type="match status" value="1"/>
</dbReference>
<keyword evidence="5" id="KW-1185">Reference proteome</keyword>
<dbReference type="GO" id="GO:0016747">
    <property type="term" value="F:acyltransferase activity, transferring groups other than amino-acyl groups"/>
    <property type="evidence" value="ECO:0007669"/>
    <property type="project" value="InterPro"/>
</dbReference>
<dbReference type="InterPro" id="IPR016181">
    <property type="entry name" value="Acyl_CoA_acyltransferase"/>
</dbReference>
<organism evidence="4 5">
    <name type="scientific">Aquibacillus halophilus</name>
    <dbReference type="NCBI Taxonomy" id="930132"/>
    <lineage>
        <taxon>Bacteria</taxon>
        <taxon>Bacillati</taxon>
        <taxon>Bacillota</taxon>
        <taxon>Bacilli</taxon>
        <taxon>Bacillales</taxon>
        <taxon>Bacillaceae</taxon>
        <taxon>Aquibacillus</taxon>
    </lineage>
</organism>
<dbReference type="InterPro" id="IPR050680">
    <property type="entry name" value="YpeA/RimI_acetyltransf"/>
</dbReference>
<dbReference type="AlphaFoldDB" id="A0A6A8DCI4"/>
<comment type="caution">
    <text evidence="4">The sequence shown here is derived from an EMBL/GenBank/DDBJ whole genome shotgun (WGS) entry which is preliminary data.</text>
</comment>
<name>A0A6A8DCI4_9BACI</name>
<evidence type="ECO:0000256" key="1">
    <source>
        <dbReference type="ARBA" id="ARBA00022679"/>
    </source>
</evidence>
<protein>
    <submittedName>
        <fullName evidence="4">GNAT family N-acetyltransferase</fullName>
    </submittedName>
</protein>
<evidence type="ECO:0000313" key="4">
    <source>
        <dbReference type="EMBL" id="MRH43405.1"/>
    </source>
</evidence>
<evidence type="ECO:0000256" key="2">
    <source>
        <dbReference type="ARBA" id="ARBA00023315"/>
    </source>
</evidence>
<dbReference type="RefSeq" id="WP_153737035.1">
    <property type="nucleotide sequence ID" value="NZ_WJNG01000009.1"/>
</dbReference>
<evidence type="ECO:0000313" key="5">
    <source>
        <dbReference type="Proteomes" id="UP000799092"/>
    </source>
</evidence>
<accession>A0A6A8DCI4</accession>
<evidence type="ECO:0000259" key="3">
    <source>
        <dbReference type="PROSITE" id="PS51186"/>
    </source>
</evidence>
<dbReference type="CDD" id="cd04301">
    <property type="entry name" value="NAT_SF"/>
    <property type="match status" value="1"/>
</dbReference>
<dbReference type="SUPFAM" id="SSF55729">
    <property type="entry name" value="Acyl-CoA N-acyltransferases (Nat)"/>
    <property type="match status" value="1"/>
</dbReference>
<proteinExistence type="predicted"/>
<gene>
    <name evidence="4" type="ORF">GH741_12015</name>
</gene>
<dbReference type="PROSITE" id="PS51186">
    <property type="entry name" value="GNAT"/>
    <property type="match status" value="1"/>
</dbReference>
<dbReference type="InterPro" id="IPR000182">
    <property type="entry name" value="GNAT_dom"/>
</dbReference>
<reference evidence="4" key="1">
    <citation type="submission" date="2019-11" db="EMBL/GenBank/DDBJ databases">
        <authorList>
            <person name="Li J."/>
        </authorList>
    </citation>
    <scope>NUCLEOTIDE SEQUENCE</scope>
    <source>
        <strain evidence="4">B6B</strain>
    </source>
</reference>
<dbReference type="PANTHER" id="PTHR43420">
    <property type="entry name" value="ACETYLTRANSFERASE"/>
    <property type="match status" value="1"/>
</dbReference>
<dbReference type="Gene3D" id="3.40.630.30">
    <property type="match status" value="1"/>
</dbReference>
<feature type="domain" description="N-acetyltransferase" evidence="3">
    <location>
        <begin position="1"/>
        <end position="149"/>
    </location>
</feature>
<dbReference type="EMBL" id="WJNG01000009">
    <property type="protein sequence ID" value="MRH43405.1"/>
    <property type="molecule type" value="Genomic_DNA"/>
</dbReference>